<dbReference type="EMBL" id="FOOK01000010">
    <property type="protein sequence ID" value="SFF96448.1"/>
    <property type="molecule type" value="Genomic_DNA"/>
</dbReference>
<reference evidence="2 3" key="1">
    <citation type="submission" date="2016-10" db="EMBL/GenBank/DDBJ databases">
        <authorList>
            <person name="de Groot N.N."/>
        </authorList>
    </citation>
    <scope>NUCLEOTIDE SEQUENCE [LARGE SCALE GENOMIC DNA]</scope>
    <source>
        <strain evidence="2 3">DSM 44945</strain>
    </source>
</reference>
<dbReference type="Proteomes" id="UP000198661">
    <property type="component" value="Unassembled WGS sequence"/>
</dbReference>
<name>A0A1I2MZB2_9BACL</name>
<dbReference type="AlphaFoldDB" id="A0A1I2MZB2"/>
<sequence length="157" mass="18465">MEDHRERADKAFHVWMMISSDRHSFRWDHILRTGESVEWSARRVLSNFKRAGEGDRILCYQTGIREKGLVGIAEVVHPMIEGIRNMEIRGLHRFPQTISYQWFRKLPEYRQTQAARLRHRGTMFSLTGPFIRRVRERLKEMGDLEGAQLLEGAADEG</sequence>
<dbReference type="InterPro" id="IPR015947">
    <property type="entry name" value="PUA-like_sf"/>
</dbReference>
<feature type="domain" description="EVE" evidence="1">
    <location>
        <begin position="14"/>
        <end position="81"/>
    </location>
</feature>
<evidence type="ECO:0000259" key="1">
    <source>
        <dbReference type="Pfam" id="PF01878"/>
    </source>
</evidence>
<dbReference type="OrthoDB" id="9781481at2"/>
<dbReference type="InterPro" id="IPR002740">
    <property type="entry name" value="EVE_domain"/>
</dbReference>
<evidence type="ECO:0000313" key="3">
    <source>
        <dbReference type="Proteomes" id="UP000198661"/>
    </source>
</evidence>
<dbReference type="Gene3D" id="3.10.590.10">
    <property type="entry name" value="ph1033 like domains"/>
    <property type="match status" value="1"/>
</dbReference>
<dbReference type="SUPFAM" id="SSF88697">
    <property type="entry name" value="PUA domain-like"/>
    <property type="match status" value="1"/>
</dbReference>
<proteinExistence type="predicted"/>
<accession>A0A1I2MZB2</accession>
<protein>
    <submittedName>
        <fullName evidence="2">EVE domain-containing protein</fullName>
    </submittedName>
</protein>
<keyword evidence="3" id="KW-1185">Reference proteome</keyword>
<dbReference type="Pfam" id="PF01878">
    <property type="entry name" value="EVE"/>
    <property type="match status" value="1"/>
</dbReference>
<organism evidence="2 3">
    <name type="scientific">Planifilum fulgidum</name>
    <dbReference type="NCBI Taxonomy" id="201973"/>
    <lineage>
        <taxon>Bacteria</taxon>
        <taxon>Bacillati</taxon>
        <taxon>Bacillota</taxon>
        <taxon>Bacilli</taxon>
        <taxon>Bacillales</taxon>
        <taxon>Thermoactinomycetaceae</taxon>
        <taxon>Planifilum</taxon>
    </lineage>
</organism>
<gene>
    <name evidence="2" type="ORF">SAMN04488025_11054</name>
</gene>
<dbReference type="RefSeq" id="WP_092037530.1">
    <property type="nucleotide sequence ID" value="NZ_FOOK01000010.1"/>
</dbReference>
<evidence type="ECO:0000313" key="2">
    <source>
        <dbReference type="EMBL" id="SFF96448.1"/>
    </source>
</evidence>